<evidence type="ECO:0000313" key="2">
    <source>
        <dbReference type="EMBL" id="KAG5643703.1"/>
    </source>
</evidence>
<dbReference type="AlphaFoldDB" id="A0A9P7G527"/>
<accession>A0A9P7G527</accession>
<feature type="compositionally biased region" description="Basic and acidic residues" evidence="1">
    <location>
        <begin position="169"/>
        <end position="193"/>
    </location>
</feature>
<proteinExistence type="predicted"/>
<comment type="caution">
    <text evidence="2">The sequence shown here is derived from an EMBL/GenBank/DDBJ whole genome shotgun (WGS) entry which is preliminary data.</text>
</comment>
<reference evidence="2" key="1">
    <citation type="submission" date="2020-07" db="EMBL/GenBank/DDBJ databases">
        <authorList>
            <person name="Nieuwenhuis M."/>
            <person name="Van De Peppel L.J.J."/>
        </authorList>
    </citation>
    <scope>NUCLEOTIDE SEQUENCE</scope>
    <source>
        <strain evidence="2">AP01</strain>
        <tissue evidence="2">Mycelium</tissue>
    </source>
</reference>
<feature type="compositionally biased region" description="Basic and acidic residues" evidence="1">
    <location>
        <begin position="236"/>
        <end position="259"/>
    </location>
</feature>
<feature type="compositionally biased region" description="Acidic residues" evidence="1">
    <location>
        <begin position="290"/>
        <end position="312"/>
    </location>
</feature>
<evidence type="ECO:0000313" key="3">
    <source>
        <dbReference type="Proteomes" id="UP000775547"/>
    </source>
</evidence>
<dbReference type="EMBL" id="JABCKV010000099">
    <property type="protein sequence ID" value="KAG5643703.1"/>
    <property type="molecule type" value="Genomic_DNA"/>
</dbReference>
<feature type="region of interest" description="Disordered" evidence="1">
    <location>
        <begin position="1"/>
        <end position="132"/>
    </location>
</feature>
<keyword evidence="3" id="KW-1185">Reference proteome</keyword>
<gene>
    <name evidence="2" type="ORF">DXG03_009752</name>
</gene>
<feature type="region of interest" description="Disordered" evidence="1">
    <location>
        <begin position="164"/>
        <end position="312"/>
    </location>
</feature>
<dbReference type="Proteomes" id="UP000775547">
    <property type="component" value="Unassembled WGS sequence"/>
</dbReference>
<sequence length="588" mass="65127">MENDAGMGKPSSSSNATQRLGFGKKSSPQGRTGGGSQNPEFSSNRSLARNLADDRSTNRDEQAMGTARKSSKGGSRGRSSSPELIPMKGTSSKNASKSAVRPPSRANAVAGPLGMRQGPVYSPSIGAGPSRRNYAQVVTEAPDVRRRSLITPSKHVFVAKSPAMVPFWQREEDKRPSDSRGSKRRIAQDDRNFVKRPAITASSRRVQGPGDAVADHINPPDVPRPPKTFLSSNITLREEGGIHDGSGSDKPMEIDERRPPVQRKYAIQTGTKAARKREWPQPLFVPSSSDDSDEPPTSDGDDELSNSEESSDNDLIEILAAARRSFSPGDVELLPGPPPGVIYPASRKGAPTTAASTVPPDELVDAIEALTLVPIRMQATKQLPFLLRNLRRGFIGRCNQLRIPTERAPGAVKLCVSYKYTSEDSGRHHSYDIQLNDWLCPAAQPPYFPAYSEYGGPDIYFSCRPGGPSVFDLLNTLPMEEFGLLAWDIIDREDEIFDSDNMKDEYKVMHALWGRWIVLNRKIFIKDYFLGTKAFVNHYWRMIHRAAGWDALRYWLLMLVVNRFINGSQVAQLLKFYEGLTGMDSWYD</sequence>
<organism evidence="2 3">
    <name type="scientific">Asterophora parasitica</name>
    <dbReference type="NCBI Taxonomy" id="117018"/>
    <lineage>
        <taxon>Eukaryota</taxon>
        <taxon>Fungi</taxon>
        <taxon>Dikarya</taxon>
        <taxon>Basidiomycota</taxon>
        <taxon>Agaricomycotina</taxon>
        <taxon>Agaricomycetes</taxon>
        <taxon>Agaricomycetidae</taxon>
        <taxon>Agaricales</taxon>
        <taxon>Tricholomatineae</taxon>
        <taxon>Lyophyllaceae</taxon>
        <taxon>Asterophora</taxon>
    </lineage>
</organism>
<dbReference type="OrthoDB" id="3249923at2759"/>
<reference evidence="2" key="2">
    <citation type="submission" date="2021-10" db="EMBL/GenBank/DDBJ databases">
        <title>Phylogenomics reveals ancestral predisposition of the termite-cultivated fungus Termitomyces towards a domesticated lifestyle.</title>
        <authorList>
            <person name="Auxier B."/>
            <person name="Grum-Grzhimaylo A."/>
            <person name="Cardenas M.E."/>
            <person name="Lodge J.D."/>
            <person name="Laessoe T."/>
            <person name="Pedersen O."/>
            <person name="Smith M.E."/>
            <person name="Kuyper T.W."/>
            <person name="Franco-Molano E.A."/>
            <person name="Baroni T.J."/>
            <person name="Aanen D.K."/>
        </authorList>
    </citation>
    <scope>NUCLEOTIDE SEQUENCE</scope>
    <source>
        <strain evidence="2">AP01</strain>
        <tissue evidence="2">Mycelium</tissue>
    </source>
</reference>
<feature type="compositionally biased region" description="Polar residues" evidence="1">
    <location>
        <begin position="37"/>
        <end position="47"/>
    </location>
</feature>
<feature type="compositionally biased region" description="Basic and acidic residues" evidence="1">
    <location>
        <begin position="51"/>
        <end position="62"/>
    </location>
</feature>
<protein>
    <submittedName>
        <fullName evidence="2">Uncharacterized protein</fullName>
    </submittedName>
</protein>
<name>A0A9P7G527_9AGAR</name>
<evidence type="ECO:0000256" key="1">
    <source>
        <dbReference type="SAM" id="MobiDB-lite"/>
    </source>
</evidence>